<accession>A0A142VU03</accession>
<protein>
    <submittedName>
        <fullName evidence="1">Uncharacterized protein</fullName>
    </submittedName>
</protein>
<proteinExistence type="predicted"/>
<dbReference type="KEGG" id="ster:AOA14_01070"/>
<evidence type="ECO:0000313" key="2">
    <source>
        <dbReference type="Proteomes" id="UP000076234"/>
    </source>
</evidence>
<reference evidence="2" key="1">
    <citation type="submission" date="2015-11" db="EMBL/GenBank/DDBJ databases">
        <title>Complete genome sequence of a polyethylene glycol-degrading strain Sphingopyxis terrae strain 203-1 (NBRC 15098).</title>
        <authorList>
            <person name="Yoshiyuki O."/>
            <person name="Shouta N."/>
            <person name="Nagata Y."/>
            <person name="Numata M."/>
            <person name="Tsuchikane K."/>
            <person name="Hosoyama A."/>
            <person name="Yamazoe A."/>
            <person name="Tsuda M."/>
            <person name="Fujita N."/>
            <person name="Kawai F."/>
        </authorList>
    </citation>
    <scope>NUCLEOTIDE SEQUENCE [LARGE SCALE GENOMIC DNA]</scope>
    <source>
        <strain evidence="2">203-1</strain>
    </source>
</reference>
<reference evidence="1 2" key="2">
    <citation type="journal article" date="2016" name="Genome Announc.">
        <title>Complete Genome Sequence of Sphingopyxis terrae Strain 203-1 (NBRC 111660), a Polyethylene Glycol Degrader.</title>
        <authorList>
            <person name="Ohtsubo Y."/>
            <person name="Nonoyama S."/>
            <person name="Nagata Y."/>
            <person name="Numata M."/>
            <person name="Tsuchikane K."/>
            <person name="Hosoyama A."/>
            <person name="Yamazoe A."/>
            <person name="Tsuda M."/>
            <person name="Fujita N."/>
            <person name="Kawai F."/>
        </authorList>
    </citation>
    <scope>NUCLEOTIDE SEQUENCE [LARGE SCALE GENOMIC DNA]</scope>
    <source>
        <strain evidence="1 2">203-1</strain>
    </source>
</reference>
<dbReference type="AlphaFoldDB" id="A0A142VU03"/>
<evidence type="ECO:0000313" key="1">
    <source>
        <dbReference type="EMBL" id="AMU93192.1"/>
    </source>
</evidence>
<dbReference type="EMBL" id="CP013342">
    <property type="protein sequence ID" value="AMU93192.1"/>
    <property type="molecule type" value="Genomic_DNA"/>
</dbReference>
<sequence length="93" mass="10544">MERDLPAKVAWRISKGGLGQFQLQMLRERRVLIREMLMDGLLSGAGILDRSMIEQQLKDDLTFGVNDMGRILRLCDVEAWCRASPQVTLNTAP</sequence>
<dbReference type="STRING" id="1219058.AOA14_01070"/>
<organism evidence="1 2">
    <name type="scientific">Sphingopyxis terrae subsp. terrae NBRC 15098</name>
    <dbReference type="NCBI Taxonomy" id="1219058"/>
    <lineage>
        <taxon>Bacteria</taxon>
        <taxon>Pseudomonadati</taxon>
        <taxon>Pseudomonadota</taxon>
        <taxon>Alphaproteobacteria</taxon>
        <taxon>Sphingomonadales</taxon>
        <taxon>Sphingomonadaceae</taxon>
        <taxon>Sphingopyxis</taxon>
    </lineage>
</organism>
<dbReference type="Proteomes" id="UP000076234">
    <property type="component" value="Chromosome"/>
</dbReference>
<gene>
    <name evidence="1" type="ORF">AOA14_01070</name>
</gene>
<name>A0A142VU03_9SPHN</name>